<evidence type="ECO:0000256" key="3">
    <source>
        <dbReference type="ARBA" id="ARBA00022801"/>
    </source>
</evidence>
<dbReference type="SUPFAM" id="SSF55486">
    <property type="entry name" value="Metalloproteases ('zincins'), catalytic domain"/>
    <property type="match status" value="1"/>
</dbReference>
<accession>A0A8J8C9D4</accession>
<dbReference type="EC" id="3.4.24.-" evidence="7"/>
<evidence type="ECO:0000256" key="1">
    <source>
        <dbReference type="ARBA" id="ARBA00022670"/>
    </source>
</evidence>
<evidence type="ECO:0000259" key="6">
    <source>
        <dbReference type="Pfam" id="PF00413"/>
    </source>
</evidence>
<dbReference type="InterPro" id="IPR001818">
    <property type="entry name" value="Pept_M10_metallopeptidase"/>
</dbReference>
<protein>
    <submittedName>
        <fullName evidence="7">Matrixin family metalloprotease</fullName>
        <ecNumber evidence="7">3.4.24.-</ecNumber>
    </submittedName>
</protein>
<dbReference type="Proteomes" id="UP000783863">
    <property type="component" value="Unassembled WGS sequence"/>
</dbReference>
<dbReference type="GO" id="GO:0008270">
    <property type="term" value="F:zinc ion binding"/>
    <property type="evidence" value="ECO:0007669"/>
    <property type="project" value="InterPro"/>
</dbReference>
<dbReference type="GO" id="GO:0031012">
    <property type="term" value="C:extracellular matrix"/>
    <property type="evidence" value="ECO:0007669"/>
    <property type="project" value="InterPro"/>
</dbReference>
<name>A0A8J8C9D4_9EURY</name>
<dbReference type="Pfam" id="PF00413">
    <property type="entry name" value="Peptidase_M10"/>
    <property type="match status" value="1"/>
</dbReference>
<keyword evidence="4" id="KW-0862">Zinc</keyword>
<keyword evidence="3 7" id="KW-0378">Hydrolase</keyword>
<keyword evidence="1" id="KW-0645">Protease</keyword>
<evidence type="ECO:0000256" key="5">
    <source>
        <dbReference type="SAM" id="MobiDB-lite"/>
    </source>
</evidence>
<keyword evidence="7" id="KW-0482">Metalloprotease</keyword>
<dbReference type="InterPro" id="IPR024079">
    <property type="entry name" value="MetalloPept_cat_dom_sf"/>
</dbReference>
<dbReference type="AlphaFoldDB" id="A0A8J8C9D4"/>
<dbReference type="PROSITE" id="PS51257">
    <property type="entry name" value="PROKAR_LIPOPROTEIN"/>
    <property type="match status" value="1"/>
</dbReference>
<organism evidence="7 8">
    <name type="scientific">Haloarcula salinisoli</name>
    <dbReference type="NCBI Taxonomy" id="2487746"/>
    <lineage>
        <taxon>Archaea</taxon>
        <taxon>Methanobacteriati</taxon>
        <taxon>Methanobacteriota</taxon>
        <taxon>Stenosarchaea group</taxon>
        <taxon>Halobacteria</taxon>
        <taxon>Halobacteriales</taxon>
        <taxon>Haloarculaceae</taxon>
        <taxon>Haloarcula</taxon>
    </lineage>
</organism>
<feature type="region of interest" description="Disordered" evidence="5">
    <location>
        <begin position="305"/>
        <end position="324"/>
    </location>
</feature>
<sequence length="324" mass="34586">MDSRRAGVVTLLVLLGGLAGCGAVVEQAESLTGGDEHPFAGETVTVAVEGTDRERALVADGLAYWDHNASEYAGFDVEFQVLAPGATPETGTDVHLRFVETVGACGDTEFPAGCAPRIDASTGVDRPAAVEVRRGLADESTRLVVRHEVGHLLGLDHTDRPRDVMAHERDLATLSQPNATERANPWNDSTLTVALGGAGEVRDRYRAELDYALEYVREGGDGAVPADVSVRVVESETADITVSRVSADDCTAGEGSCLFLEGTDPDQDGAIERYTSAEIRLVGLDTDAASWHIAFQLVDTFHTGDDPDRLDDADTRERRGAWHG</sequence>
<keyword evidence="2" id="KW-0479">Metal-binding</keyword>
<feature type="domain" description="Peptidase M10 metallopeptidase" evidence="6">
    <location>
        <begin position="67"/>
        <end position="167"/>
    </location>
</feature>
<evidence type="ECO:0000256" key="2">
    <source>
        <dbReference type="ARBA" id="ARBA00022723"/>
    </source>
</evidence>
<proteinExistence type="predicted"/>
<keyword evidence="8" id="KW-1185">Reference proteome</keyword>
<evidence type="ECO:0000256" key="4">
    <source>
        <dbReference type="ARBA" id="ARBA00022833"/>
    </source>
</evidence>
<evidence type="ECO:0000313" key="7">
    <source>
        <dbReference type="EMBL" id="MBX0305217.1"/>
    </source>
</evidence>
<gene>
    <name evidence="7" type="ORF">EGD98_16260</name>
</gene>
<reference evidence="7" key="1">
    <citation type="submission" date="2021-06" db="EMBL/GenBank/DDBJ databases">
        <title>Halomicroarcula sp. F24A a new haloarchaeum isolated from saline soil.</title>
        <authorList>
            <person name="Duran-Viseras A."/>
            <person name="Sanchez-Porro C."/>
            <person name="Ventosa A."/>
        </authorList>
    </citation>
    <scope>NUCLEOTIDE SEQUENCE</scope>
    <source>
        <strain evidence="7">F24A</strain>
    </source>
</reference>
<dbReference type="GO" id="GO:0004222">
    <property type="term" value="F:metalloendopeptidase activity"/>
    <property type="evidence" value="ECO:0007669"/>
    <property type="project" value="InterPro"/>
</dbReference>
<evidence type="ECO:0000313" key="8">
    <source>
        <dbReference type="Proteomes" id="UP000783863"/>
    </source>
</evidence>
<dbReference type="RefSeq" id="WP_220589461.1">
    <property type="nucleotide sequence ID" value="NZ_RKLQ01000003.1"/>
</dbReference>
<dbReference type="GO" id="GO:0006508">
    <property type="term" value="P:proteolysis"/>
    <property type="evidence" value="ECO:0007669"/>
    <property type="project" value="UniProtKB-KW"/>
</dbReference>
<dbReference type="Gene3D" id="3.40.390.10">
    <property type="entry name" value="Collagenase (Catalytic Domain)"/>
    <property type="match status" value="1"/>
</dbReference>
<comment type="caution">
    <text evidence="7">The sequence shown here is derived from an EMBL/GenBank/DDBJ whole genome shotgun (WGS) entry which is preliminary data.</text>
</comment>
<dbReference type="EMBL" id="RKLQ01000003">
    <property type="protein sequence ID" value="MBX0305217.1"/>
    <property type="molecule type" value="Genomic_DNA"/>
</dbReference>